<protein>
    <submittedName>
        <fullName evidence="2">Uncharacterized protein</fullName>
    </submittedName>
</protein>
<keyword evidence="3" id="KW-1185">Reference proteome</keyword>
<evidence type="ECO:0000313" key="2">
    <source>
        <dbReference type="EMBL" id="GAA4883167.1"/>
    </source>
</evidence>
<dbReference type="EMBL" id="BAABIS010000001">
    <property type="protein sequence ID" value="GAA4883167.1"/>
    <property type="molecule type" value="Genomic_DNA"/>
</dbReference>
<gene>
    <name evidence="2" type="ORF">GCM10023235_74600</name>
</gene>
<accession>A0ABP9ENR7</accession>
<dbReference type="Proteomes" id="UP001501752">
    <property type="component" value="Unassembled WGS sequence"/>
</dbReference>
<feature type="region of interest" description="Disordered" evidence="1">
    <location>
        <begin position="1"/>
        <end position="46"/>
    </location>
</feature>
<evidence type="ECO:0000313" key="3">
    <source>
        <dbReference type="Proteomes" id="UP001501752"/>
    </source>
</evidence>
<comment type="caution">
    <text evidence="2">The sequence shown here is derived from an EMBL/GenBank/DDBJ whole genome shotgun (WGS) entry which is preliminary data.</text>
</comment>
<sequence length="46" mass="4946">MSPGEGTGPTRGRTAARYGNGRSITGRLPRRGPSHARALPRKETTR</sequence>
<reference evidence="3" key="1">
    <citation type="journal article" date="2019" name="Int. J. Syst. Evol. Microbiol.">
        <title>The Global Catalogue of Microorganisms (GCM) 10K type strain sequencing project: providing services to taxonomists for standard genome sequencing and annotation.</title>
        <authorList>
            <consortium name="The Broad Institute Genomics Platform"/>
            <consortium name="The Broad Institute Genome Sequencing Center for Infectious Disease"/>
            <person name="Wu L."/>
            <person name="Ma J."/>
        </authorList>
    </citation>
    <scope>NUCLEOTIDE SEQUENCE [LARGE SCALE GENOMIC DNA]</scope>
    <source>
        <strain evidence="3">JCM 13006</strain>
    </source>
</reference>
<name>A0ABP9ENR7_9ACTN</name>
<evidence type="ECO:0000256" key="1">
    <source>
        <dbReference type="SAM" id="MobiDB-lite"/>
    </source>
</evidence>
<feature type="compositionally biased region" description="Low complexity" evidence="1">
    <location>
        <begin position="10"/>
        <end position="19"/>
    </location>
</feature>
<proteinExistence type="predicted"/>
<organism evidence="2 3">
    <name type="scientific">Kitasatospora terrestris</name>
    <dbReference type="NCBI Taxonomy" id="258051"/>
    <lineage>
        <taxon>Bacteria</taxon>
        <taxon>Bacillati</taxon>
        <taxon>Actinomycetota</taxon>
        <taxon>Actinomycetes</taxon>
        <taxon>Kitasatosporales</taxon>
        <taxon>Streptomycetaceae</taxon>
        <taxon>Kitasatospora</taxon>
    </lineage>
</organism>